<organism evidence="1 2">
    <name type="scientific">Psychrosphaera saromensis</name>
    <dbReference type="NCBI Taxonomy" id="716813"/>
    <lineage>
        <taxon>Bacteria</taxon>
        <taxon>Pseudomonadati</taxon>
        <taxon>Pseudomonadota</taxon>
        <taxon>Gammaproteobacteria</taxon>
        <taxon>Alteromonadales</taxon>
        <taxon>Pseudoalteromonadaceae</taxon>
        <taxon>Psychrosphaera</taxon>
    </lineage>
</organism>
<dbReference type="Proteomes" id="UP000239007">
    <property type="component" value="Unassembled WGS sequence"/>
</dbReference>
<gene>
    <name evidence="1" type="ORF">BTO11_15575</name>
</gene>
<name>A0A2S7V082_9GAMM</name>
<evidence type="ECO:0000313" key="1">
    <source>
        <dbReference type="EMBL" id="PQJ54930.1"/>
    </source>
</evidence>
<evidence type="ECO:0008006" key="3">
    <source>
        <dbReference type="Google" id="ProtNLM"/>
    </source>
</evidence>
<dbReference type="EMBL" id="MSCH01000003">
    <property type="protein sequence ID" value="PQJ54930.1"/>
    <property type="molecule type" value="Genomic_DNA"/>
</dbReference>
<sequence length="131" mass="15242">MSNQPLEQSRKTEILNFDAEQRCKYLLKQVVANQEVWILTDEHGSVMVTTDEEDCIPVWPNEEFAQMWATNEWEGFEPKSIPLAEWHKKWTTGLEEDELSVVVFPLPDDEGAVFYPTELDEEIQQIANKAK</sequence>
<proteinExistence type="predicted"/>
<accession>A0A2S7V082</accession>
<dbReference type="OrthoDB" id="2936081at2"/>
<reference evidence="1 2" key="1">
    <citation type="submission" date="2016-12" db="EMBL/GenBank/DDBJ databases">
        <title>Diversity of luminous bacteria.</title>
        <authorList>
            <person name="Yoshizawa S."/>
            <person name="Kogure K."/>
        </authorList>
    </citation>
    <scope>NUCLEOTIDE SEQUENCE [LARGE SCALE GENOMIC DNA]</scope>
    <source>
        <strain evidence="1 2">SA4-48</strain>
    </source>
</reference>
<dbReference type="RefSeq" id="WP_105053454.1">
    <property type="nucleotide sequence ID" value="NZ_BMYG01000001.1"/>
</dbReference>
<dbReference type="AlphaFoldDB" id="A0A2S7V082"/>
<dbReference type="InterPro" id="IPR021284">
    <property type="entry name" value="DUF2750"/>
</dbReference>
<evidence type="ECO:0000313" key="2">
    <source>
        <dbReference type="Proteomes" id="UP000239007"/>
    </source>
</evidence>
<dbReference type="Pfam" id="PF11042">
    <property type="entry name" value="DUF2750"/>
    <property type="match status" value="1"/>
</dbReference>
<keyword evidence="2" id="KW-1185">Reference proteome</keyword>
<comment type="caution">
    <text evidence="1">The sequence shown here is derived from an EMBL/GenBank/DDBJ whole genome shotgun (WGS) entry which is preliminary data.</text>
</comment>
<protein>
    <recommendedName>
        <fullName evidence="3">DUF2750 domain-containing protein</fullName>
    </recommendedName>
</protein>